<dbReference type="GO" id="GO:0046512">
    <property type="term" value="P:sphingosine biosynthetic process"/>
    <property type="evidence" value="ECO:0007669"/>
    <property type="project" value="TreeGrafter"/>
</dbReference>
<dbReference type="PANTHER" id="PTHR13693:SF2">
    <property type="entry name" value="SERINE PALMITOYLTRANSFERASE 1"/>
    <property type="match status" value="1"/>
</dbReference>
<sequence>MNTIIPEVLPSSIPIPEFVVTSFSYTLYFLHLVLNRVPGGHYVTSYLSKSTHDDPYRTAVEIGLILYGIYYYLSKPQQRKGLQSNRPNLTPAEIDNLIDEWEPEPITDAAETRDFWRLAKIPVVIGSGANNYINFTRDNDKERFENVFNLTSMNFLQLSKKDEVVQVAKQTIKNYGVGACGPAGFYGNQDVHNNLEYNLAKFFNTEGAVLYGQDFCVSPSVIPAFTKRGDVIIADNQVSLSLQNALQLSRSTVYYFEHNDMEHLDAMLTEINESEKRENLPAIPRKFIVTEGIFHNSGDIAPLPDLVRLKLKHKFRLFVDETLSLGVLGKTGRGLTEHFNMDRASSVDITVGSMAVALGSSGGFALGDKVMSNHQHIGSNAYCFSACLPAYTTTAVSKVLEIMDNDNSAVSKLQRLSKLLFDKFNKNEKIKNFFEIISDENSPILHLKLNDQFRSNVFGYTQELLYDTMVQLQKKSVTNKYFEPSEMEEKFLQDIVDDTLKTWNVLITRNIIIAKHETLPIVPSLKICCNSEMTEEELTKACDNIVESMVSLCSTQA</sequence>
<dbReference type="GeneID" id="13885791"/>
<name>H2ATY3_KAZAF</name>
<keyword evidence="7" id="KW-0663">Pyridoxal phosphate</keyword>
<evidence type="ECO:0000256" key="2">
    <source>
        <dbReference type="ARBA" id="ARBA00004760"/>
    </source>
</evidence>
<evidence type="ECO:0000313" key="12">
    <source>
        <dbReference type="EMBL" id="CCF57833.1"/>
    </source>
</evidence>
<dbReference type="InterPro" id="IPR004839">
    <property type="entry name" value="Aminotransferase_I/II_large"/>
</dbReference>
<accession>H2ATY3</accession>
<keyword evidence="10" id="KW-0012">Acyltransferase</keyword>
<evidence type="ECO:0000256" key="3">
    <source>
        <dbReference type="ARBA" id="ARBA00004991"/>
    </source>
</evidence>
<comment type="cofactor">
    <cofactor evidence="1">
        <name>pyridoxal 5'-phosphate</name>
        <dbReference type="ChEBI" id="CHEBI:597326"/>
    </cofactor>
</comment>
<dbReference type="GO" id="GO:0005783">
    <property type="term" value="C:endoplasmic reticulum"/>
    <property type="evidence" value="ECO:0007669"/>
    <property type="project" value="EnsemblFungi"/>
</dbReference>
<dbReference type="GO" id="GO:0046513">
    <property type="term" value="P:ceramide biosynthetic process"/>
    <property type="evidence" value="ECO:0007669"/>
    <property type="project" value="TreeGrafter"/>
</dbReference>
<proteinExistence type="inferred from homology"/>
<dbReference type="InterPro" id="IPR015421">
    <property type="entry name" value="PyrdxlP-dep_Trfase_major"/>
</dbReference>
<comment type="pathway">
    <text evidence="3">Sphingolipid metabolism.</text>
</comment>
<dbReference type="GO" id="GO:0017059">
    <property type="term" value="C:serine palmitoyltransferase complex"/>
    <property type="evidence" value="ECO:0007669"/>
    <property type="project" value="EnsemblFungi"/>
</dbReference>
<dbReference type="InterPro" id="IPR050087">
    <property type="entry name" value="AON_synthase_class-II"/>
</dbReference>
<comment type="similarity">
    <text evidence="4">Belongs to the class-II pyridoxal-phosphate-dependent aminotransferase family.</text>
</comment>
<dbReference type="InterPro" id="IPR015422">
    <property type="entry name" value="PyrdxlP-dep_Trfase_small"/>
</dbReference>
<dbReference type="EC" id="2.3.1.50" evidence="5"/>
<dbReference type="InParanoid" id="H2ATY3"/>
<protein>
    <recommendedName>
        <fullName evidence="5">serine C-palmitoyltransferase</fullName>
        <ecNumber evidence="5">2.3.1.50</ecNumber>
    </recommendedName>
</protein>
<dbReference type="OrthoDB" id="3168162at2759"/>
<feature type="domain" description="Aminotransferase class I/classII large" evidence="11">
    <location>
        <begin position="146"/>
        <end position="545"/>
    </location>
</feature>
<evidence type="ECO:0000256" key="8">
    <source>
        <dbReference type="ARBA" id="ARBA00022919"/>
    </source>
</evidence>
<dbReference type="SUPFAM" id="SSF53383">
    <property type="entry name" value="PLP-dependent transferases"/>
    <property type="match status" value="1"/>
</dbReference>
<dbReference type="KEGG" id="kaf:KAFR_0D01860"/>
<dbReference type="GO" id="GO:0016020">
    <property type="term" value="C:membrane"/>
    <property type="evidence" value="ECO:0007669"/>
    <property type="project" value="GOC"/>
</dbReference>
<dbReference type="FunCoup" id="H2ATY3">
    <property type="interactions" value="955"/>
</dbReference>
<keyword evidence="8" id="KW-0746">Sphingolipid metabolism</keyword>
<dbReference type="Proteomes" id="UP000005220">
    <property type="component" value="Chromosome 4"/>
</dbReference>
<dbReference type="STRING" id="1071382.H2ATY3"/>
<dbReference type="Gene3D" id="3.90.1150.10">
    <property type="entry name" value="Aspartate Aminotransferase, domain 1"/>
    <property type="match status" value="1"/>
</dbReference>
<evidence type="ECO:0000256" key="6">
    <source>
        <dbReference type="ARBA" id="ARBA00022679"/>
    </source>
</evidence>
<keyword evidence="9" id="KW-0443">Lipid metabolism</keyword>
<evidence type="ECO:0000256" key="5">
    <source>
        <dbReference type="ARBA" id="ARBA00013220"/>
    </source>
</evidence>
<evidence type="ECO:0000256" key="1">
    <source>
        <dbReference type="ARBA" id="ARBA00001933"/>
    </source>
</evidence>
<evidence type="ECO:0000256" key="7">
    <source>
        <dbReference type="ARBA" id="ARBA00022898"/>
    </source>
</evidence>
<organism evidence="12 13">
    <name type="scientific">Kazachstania africana (strain ATCC 22294 / BCRC 22015 / CBS 2517 / CECT 1963 / NBRC 1671 / NRRL Y-8276)</name>
    <name type="common">Yeast</name>
    <name type="synonym">Kluyveromyces africanus</name>
    <dbReference type="NCBI Taxonomy" id="1071382"/>
    <lineage>
        <taxon>Eukaryota</taxon>
        <taxon>Fungi</taxon>
        <taxon>Dikarya</taxon>
        <taxon>Ascomycota</taxon>
        <taxon>Saccharomycotina</taxon>
        <taxon>Saccharomycetes</taxon>
        <taxon>Saccharomycetales</taxon>
        <taxon>Saccharomycetaceae</taxon>
        <taxon>Kazachstania</taxon>
    </lineage>
</organism>
<reference evidence="12 13" key="1">
    <citation type="journal article" date="2011" name="Proc. Natl. Acad. Sci. U.S.A.">
        <title>Evolutionary erosion of yeast sex chromosomes by mating-type switching accidents.</title>
        <authorList>
            <person name="Gordon J.L."/>
            <person name="Armisen D."/>
            <person name="Proux-Wera E."/>
            <person name="Oheigeartaigh S.S."/>
            <person name="Byrne K.P."/>
            <person name="Wolfe K.H."/>
        </authorList>
    </citation>
    <scope>NUCLEOTIDE SEQUENCE [LARGE SCALE GENOMIC DNA]</scope>
    <source>
        <strain evidence="13">ATCC 22294 / BCRC 22015 / CBS 2517 / CECT 1963 / NBRC 1671 / NRRL Y-8276</strain>
    </source>
</reference>
<evidence type="ECO:0000256" key="10">
    <source>
        <dbReference type="ARBA" id="ARBA00023315"/>
    </source>
</evidence>
<dbReference type="HOGENOM" id="CLU_015846_0_2_1"/>
<dbReference type="eggNOG" id="KOG1358">
    <property type="taxonomic scope" value="Eukaryota"/>
</dbReference>
<dbReference type="RefSeq" id="XP_003956968.1">
    <property type="nucleotide sequence ID" value="XM_003956919.1"/>
</dbReference>
<dbReference type="GO" id="GO:0004758">
    <property type="term" value="F:serine C-palmitoyltransferase activity"/>
    <property type="evidence" value="ECO:0007669"/>
    <property type="project" value="EnsemblFungi"/>
</dbReference>
<comment type="pathway">
    <text evidence="2">Lipid metabolism; sphingolipid metabolism.</text>
</comment>
<evidence type="ECO:0000256" key="9">
    <source>
        <dbReference type="ARBA" id="ARBA00023098"/>
    </source>
</evidence>
<evidence type="ECO:0000313" key="13">
    <source>
        <dbReference type="Proteomes" id="UP000005220"/>
    </source>
</evidence>
<keyword evidence="6" id="KW-0808">Transferase</keyword>
<dbReference type="GO" id="GO:0030170">
    <property type="term" value="F:pyridoxal phosphate binding"/>
    <property type="evidence" value="ECO:0007669"/>
    <property type="project" value="InterPro"/>
</dbReference>
<dbReference type="Pfam" id="PF00155">
    <property type="entry name" value="Aminotran_1_2"/>
    <property type="match status" value="1"/>
</dbReference>
<evidence type="ECO:0000256" key="4">
    <source>
        <dbReference type="ARBA" id="ARBA00008392"/>
    </source>
</evidence>
<dbReference type="AlphaFoldDB" id="H2ATY3"/>
<gene>
    <name evidence="12" type="primary">KAFR0D01860</name>
    <name evidence="12" type="ORF">KAFR_0D01860</name>
</gene>
<dbReference type="PANTHER" id="PTHR13693">
    <property type="entry name" value="CLASS II AMINOTRANSFERASE/8-AMINO-7-OXONONANOATE SYNTHASE"/>
    <property type="match status" value="1"/>
</dbReference>
<evidence type="ECO:0000259" key="11">
    <source>
        <dbReference type="Pfam" id="PF00155"/>
    </source>
</evidence>
<dbReference type="InterPro" id="IPR015424">
    <property type="entry name" value="PyrdxlP-dep_Trfase"/>
</dbReference>
<dbReference type="EMBL" id="HE650824">
    <property type="protein sequence ID" value="CCF57833.1"/>
    <property type="molecule type" value="Genomic_DNA"/>
</dbReference>
<dbReference type="Gene3D" id="3.40.640.10">
    <property type="entry name" value="Type I PLP-dependent aspartate aminotransferase-like (Major domain)"/>
    <property type="match status" value="1"/>
</dbReference>
<keyword evidence="13" id="KW-1185">Reference proteome</keyword>